<feature type="chain" id="PRO_5017202096" description="Secreted protein" evidence="2">
    <location>
        <begin position="18"/>
        <end position="143"/>
    </location>
</feature>
<protein>
    <recommendedName>
        <fullName evidence="5">Secreted protein</fullName>
    </recommendedName>
</protein>
<evidence type="ECO:0008006" key="5">
    <source>
        <dbReference type="Google" id="ProtNLM"/>
    </source>
</evidence>
<feature type="signal peptide" evidence="2">
    <location>
        <begin position="1"/>
        <end position="17"/>
    </location>
</feature>
<name>A0A395HYP7_ASPHC</name>
<evidence type="ECO:0000256" key="2">
    <source>
        <dbReference type="SAM" id="SignalP"/>
    </source>
</evidence>
<dbReference type="GeneID" id="37203262"/>
<organism evidence="3 4">
    <name type="scientific">Aspergillus homomorphus (strain CBS 101889)</name>
    <dbReference type="NCBI Taxonomy" id="1450537"/>
    <lineage>
        <taxon>Eukaryota</taxon>
        <taxon>Fungi</taxon>
        <taxon>Dikarya</taxon>
        <taxon>Ascomycota</taxon>
        <taxon>Pezizomycotina</taxon>
        <taxon>Eurotiomycetes</taxon>
        <taxon>Eurotiomycetidae</taxon>
        <taxon>Eurotiales</taxon>
        <taxon>Aspergillaceae</taxon>
        <taxon>Aspergillus</taxon>
        <taxon>Aspergillus subgen. Circumdati</taxon>
    </lineage>
</organism>
<evidence type="ECO:0000313" key="3">
    <source>
        <dbReference type="EMBL" id="RAL12656.1"/>
    </source>
</evidence>
<keyword evidence="2" id="KW-0732">Signal</keyword>
<dbReference type="VEuPathDB" id="FungiDB:BO97DRAFT_451251"/>
<proteinExistence type="predicted"/>
<gene>
    <name evidence="3" type="ORF">BO97DRAFT_451251</name>
</gene>
<dbReference type="EMBL" id="KZ824282">
    <property type="protein sequence ID" value="RAL12656.1"/>
    <property type="molecule type" value="Genomic_DNA"/>
</dbReference>
<dbReference type="Proteomes" id="UP000248961">
    <property type="component" value="Unassembled WGS sequence"/>
</dbReference>
<feature type="region of interest" description="Disordered" evidence="1">
    <location>
        <begin position="122"/>
        <end position="143"/>
    </location>
</feature>
<keyword evidence="4" id="KW-1185">Reference proteome</keyword>
<reference evidence="3 4" key="1">
    <citation type="submission" date="2018-02" db="EMBL/GenBank/DDBJ databases">
        <title>The genomes of Aspergillus section Nigri reveals drivers in fungal speciation.</title>
        <authorList>
            <consortium name="DOE Joint Genome Institute"/>
            <person name="Vesth T.C."/>
            <person name="Nybo J."/>
            <person name="Theobald S."/>
            <person name="Brandl J."/>
            <person name="Frisvad J.C."/>
            <person name="Nielsen K.F."/>
            <person name="Lyhne E.K."/>
            <person name="Kogle M.E."/>
            <person name="Kuo A."/>
            <person name="Riley R."/>
            <person name="Clum A."/>
            <person name="Nolan M."/>
            <person name="Lipzen A."/>
            <person name="Salamov A."/>
            <person name="Henrissat B."/>
            <person name="Wiebenga A."/>
            <person name="De vries R.P."/>
            <person name="Grigoriev I.V."/>
            <person name="Mortensen U.H."/>
            <person name="Andersen M.R."/>
            <person name="Baker S.E."/>
        </authorList>
    </citation>
    <scope>NUCLEOTIDE SEQUENCE [LARGE SCALE GENOMIC DNA]</scope>
    <source>
        <strain evidence="3 4">CBS 101889</strain>
    </source>
</reference>
<dbReference type="OrthoDB" id="4497332at2759"/>
<evidence type="ECO:0000313" key="4">
    <source>
        <dbReference type="Proteomes" id="UP000248961"/>
    </source>
</evidence>
<sequence>MLLFSFLVLVYATLAAATSCKVRGQVNNYFDCFRCPALACGYKVRTFITPGLKRDVSCLWTDGENYRGINDWYYVPNDKCYIWGGRIDAKNCKLSKLPKCEPCTPIIGQPIAVPTDLPPPAAAAAPAAAPGGSGPGGRREFVA</sequence>
<dbReference type="AlphaFoldDB" id="A0A395HYP7"/>
<dbReference type="RefSeq" id="XP_025551810.1">
    <property type="nucleotide sequence ID" value="XM_025698973.1"/>
</dbReference>
<accession>A0A395HYP7</accession>
<evidence type="ECO:0000256" key="1">
    <source>
        <dbReference type="SAM" id="MobiDB-lite"/>
    </source>
</evidence>